<keyword evidence="3" id="KW-1003">Cell membrane</keyword>
<keyword evidence="5 9" id="KW-1133">Transmembrane helix</keyword>
<dbReference type="GO" id="GO:0005886">
    <property type="term" value="C:plasma membrane"/>
    <property type="evidence" value="ECO:0007669"/>
    <property type="project" value="UniProtKB-SubCell"/>
</dbReference>
<dbReference type="InterPro" id="IPR044669">
    <property type="entry name" value="YneE/VCCN1/2-like"/>
</dbReference>
<evidence type="ECO:0000256" key="2">
    <source>
        <dbReference type="ARBA" id="ARBA00022448"/>
    </source>
</evidence>
<organism evidence="10 11">
    <name type="scientific">Glonium stellatum</name>
    <dbReference type="NCBI Taxonomy" id="574774"/>
    <lineage>
        <taxon>Eukaryota</taxon>
        <taxon>Fungi</taxon>
        <taxon>Dikarya</taxon>
        <taxon>Ascomycota</taxon>
        <taxon>Pezizomycotina</taxon>
        <taxon>Dothideomycetes</taxon>
        <taxon>Pleosporomycetidae</taxon>
        <taxon>Gloniales</taxon>
        <taxon>Gloniaceae</taxon>
        <taxon>Glonium</taxon>
    </lineage>
</organism>
<reference evidence="10 11" key="1">
    <citation type="journal article" date="2016" name="Nat. Commun.">
        <title>Ectomycorrhizal ecology is imprinted in the genome of the dominant symbiotic fungus Cenococcum geophilum.</title>
        <authorList>
            <consortium name="DOE Joint Genome Institute"/>
            <person name="Peter M."/>
            <person name="Kohler A."/>
            <person name="Ohm R.A."/>
            <person name="Kuo A."/>
            <person name="Krutzmann J."/>
            <person name="Morin E."/>
            <person name="Arend M."/>
            <person name="Barry K.W."/>
            <person name="Binder M."/>
            <person name="Choi C."/>
            <person name="Clum A."/>
            <person name="Copeland A."/>
            <person name="Grisel N."/>
            <person name="Haridas S."/>
            <person name="Kipfer T."/>
            <person name="LaButti K."/>
            <person name="Lindquist E."/>
            <person name="Lipzen A."/>
            <person name="Maire R."/>
            <person name="Meier B."/>
            <person name="Mihaltcheva S."/>
            <person name="Molinier V."/>
            <person name="Murat C."/>
            <person name="Poggeler S."/>
            <person name="Quandt C.A."/>
            <person name="Sperisen C."/>
            <person name="Tritt A."/>
            <person name="Tisserant E."/>
            <person name="Crous P.W."/>
            <person name="Henrissat B."/>
            <person name="Nehls U."/>
            <person name="Egli S."/>
            <person name="Spatafora J.W."/>
            <person name="Grigoriev I.V."/>
            <person name="Martin F.M."/>
        </authorList>
    </citation>
    <scope>NUCLEOTIDE SEQUENCE [LARGE SCALE GENOMIC DNA]</scope>
    <source>
        <strain evidence="10 11">CBS 207.34</strain>
    </source>
</reference>
<evidence type="ECO:0000256" key="9">
    <source>
        <dbReference type="SAM" id="Phobius"/>
    </source>
</evidence>
<feature type="transmembrane region" description="Helical" evidence="9">
    <location>
        <begin position="312"/>
        <end position="333"/>
    </location>
</feature>
<evidence type="ECO:0000313" key="11">
    <source>
        <dbReference type="Proteomes" id="UP000250140"/>
    </source>
</evidence>
<keyword evidence="11" id="KW-1185">Reference proteome</keyword>
<evidence type="ECO:0000256" key="1">
    <source>
        <dbReference type="ARBA" id="ARBA00004651"/>
    </source>
</evidence>
<dbReference type="PANTHER" id="PTHR33281">
    <property type="entry name" value="UPF0187 PROTEIN YNEE"/>
    <property type="match status" value="1"/>
</dbReference>
<keyword evidence="7 9" id="KW-0472">Membrane</keyword>
<feature type="region of interest" description="Disordered" evidence="8">
    <location>
        <begin position="1"/>
        <end position="43"/>
    </location>
</feature>
<dbReference type="GO" id="GO:0005254">
    <property type="term" value="F:chloride channel activity"/>
    <property type="evidence" value="ECO:0007669"/>
    <property type="project" value="InterPro"/>
</dbReference>
<evidence type="ECO:0000256" key="7">
    <source>
        <dbReference type="ARBA" id="ARBA00023136"/>
    </source>
</evidence>
<evidence type="ECO:0000256" key="6">
    <source>
        <dbReference type="ARBA" id="ARBA00023065"/>
    </source>
</evidence>
<evidence type="ECO:0000313" key="10">
    <source>
        <dbReference type="EMBL" id="OCL09295.1"/>
    </source>
</evidence>
<sequence>MESNKNLQPNETEVTSNGVNGTQNLPTSPVSWRQPPAMRKRRTTQSVELDDYFVGPRDMNRHSKWPFFMRMHGSVLPKMILPLTIVSCWATLITVLSQLVFKLRVSNLLLTVLGFVVGLALSFRSSTAYERYAEGRKYWAQLTFASQNLARTIWVHAKERDGDLGKEDILAKLTGLNLIVAFANALKHKLRFEPGIDYDDLRGYVEYLDTFAKAAQEDLEKPGKKTPWKSAGEYLGVPFAESNPQKRVKRSKKPLGNLPMEILTHLSVYVDSLIANGTLTVPIYQTQAVNSVVALNEVLIGTERVLHTPLPIAYSIAISQITWVYVMMLPFQLWDSLRWVTIPGTIFAAYIILGIATIGHEIENPFGMDVNDLPLEAYCEELATDIDIITSSPPPSVKDFMQRSENLVLFPLSFKGYDAWKDRTKHEIRQALMTKTKADMIIRKSMCVEASKESFEERKHAPQEDHV</sequence>
<evidence type="ECO:0000256" key="4">
    <source>
        <dbReference type="ARBA" id="ARBA00022692"/>
    </source>
</evidence>
<dbReference type="PANTHER" id="PTHR33281:SF19">
    <property type="entry name" value="VOLTAGE-DEPENDENT ANION CHANNEL-FORMING PROTEIN YNEE"/>
    <property type="match status" value="1"/>
</dbReference>
<dbReference type="Proteomes" id="UP000250140">
    <property type="component" value="Unassembled WGS sequence"/>
</dbReference>
<evidence type="ECO:0000256" key="3">
    <source>
        <dbReference type="ARBA" id="ARBA00022475"/>
    </source>
</evidence>
<feature type="transmembrane region" description="Helical" evidence="9">
    <location>
        <begin position="105"/>
        <end position="123"/>
    </location>
</feature>
<gene>
    <name evidence="10" type="ORF">AOQ84DRAFT_25577</name>
</gene>
<dbReference type="OrthoDB" id="1368at2759"/>
<keyword evidence="2" id="KW-0813">Transport</keyword>
<dbReference type="Pfam" id="PF25539">
    <property type="entry name" value="Bestrophin_2"/>
    <property type="match status" value="1"/>
</dbReference>
<protein>
    <submittedName>
        <fullName evidence="10">UPF0187-domain-containing protein</fullName>
    </submittedName>
</protein>
<keyword evidence="6" id="KW-0406">Ion transport</keyword>
<proteinExistence type="predicted"/>
<dbReference type="AlphaFoldDB" id="A0A8E2F2B2"/>
<evidence type="ECO:0000256" key="8">
    <source>
        <dbReference type="SAM" id="MobiDB-lite"/>
    </source>
</evidence>
<feature type="transmembrane region" description="Helical" evidence="9">
    <location>
        <begin position="79"/>
        <end position="99"/>
    </location>
</feature>
<keyword evidence="4 9" id="KW-0812">Transmembrane</keyword>
<comment type="subcellular location">
    <subcellularLocation>
        <location evidence="1">Cell membrane</location>
        <topology evidence="1">Multi-pass membrane protein</topology>
    </subcellularLocation>
</comment>
<name>A0A8E2F2B2_9PEZI</name>
<dbReference type="EMBL" id="KV749472">
    <property type="protein sequence ID" value="OCL09295.1"/>
    <property type="molecule type" value="Genomic_DNA"/>
</dbReference>
<feature type="compositionally biased region" description="Polar residues" evidence="8">
    <location>
        <begin position="1"/>
        <end position="31"/>
    </location>
</feature>
<accession>A0A8E2F2B2</accession>
<evidence type="ECO:0000256" key="5">
    <source>
        <dbReference type="ARBA" id="ARBA00022989"/>
    </source>
</evidence>
<feature type="transmembrane region" description="Helical" evidence="9">
    <location>
        <begin position="339"/>
        <end position="358"/>
    </location>
</feature>